<dbReference type="AlphaFoldDB" id="A0A8E1V0U8"/>
<comment type="caution">
    <text evidence="1">The sequence shown here is derived from an EMBL/GenBank/DDBJ whole genome shotgun (WGS) entry which is preliminary data.</text>
</comment>
<gene>
    <name evidence="1" type="ORF">FC95_GL001453</name>
</gene>
<accession>A0A8E1V0U8</accession>
<protein>
    <submittedName>
        <fullName evidence="1">Uncharacterized protein</fullName>
    </submittedName>
</protein>
<evidence type="ECO:0000313" key="1">
    <source>
        <dbReference type="EMBL" id="KRM51620.1"/>
    </source>
</evidence>
<proteinExistence type="predicted"/>
<organism evidence="1 2">
    <name type="scientific">Lentilactobacillus kefiri DSM 20587 = JCM 5818</name>
    <dbReference type="NCBI Taxonomy" id="1423764"/>
    <lineage>
        <taxon>Bacteria</taxon>
        <taxon>Bacillati</taxon>
        <taxon>Bacillota</taxon>
        <taxon>Bacilli</taxon>
        <taxon>Lactobacillales</taxon>
        <taxon>Lactobacillaceae</taxon>
        <taxon>Lentilactobacillus</taxon>
    </lineage>
</organism>
<name>A0A8E1V0U8_LENKE</name>
<evidence type="ECO:0000313" key="2">
    <source>
        <dbReference type="Proteomes" id="UP000051164"/>
    </source>
</evidence>
<sequence>MNMKRSTYRINGKKYAAFYNIDWNFFGKLPKRTKVNVGFHHLTQKAYSAHPLAKGMLQ</sequence>
<dbReference type="EMBL" id="AYYV01000047">
    <property type="protein sequence ID" value="KRM51620.1"/>
    <property type="molecule type" value="Genomic_DNA"/>
</dbReference>
<reference evidence="1 2" key="1">
    <citation type="journal article" date="2015" name="Genome Announc.">
        <title>Expanding the biotechnology potential of lactobacilli through comparative genomics of 213 strains and associated genera.</title>
        <authorList>
            <person name="Sun Z."/>
            <person name="Harris H.M."/>
            <person name="McCann A."/>
            <person name="Guo C."/>
            <person name="Argimon S."/>
            <person name="Zhang W."/>
            <person name="Yang X."/>
            <person name="Jeffery I.B."/>
            <person name="Cooney J.C."/>
            <person name="Kagawa T.F."/>
            <person name="Liu W."/>
            <person name="Song Y."/>
            <person name="Salvetti E."/>
            <person name="Wrobel A."/>
            <person name="Rasinkangas P."/>
            <person name="Parkhill J."/>
            <person name="Rea M.C."/>
            <person name="O'Sullivan O."/>
            <person name="Ritari J."/>
            <person name="Douillard F.P."/>
            <person name="Paul Ross R."/>
            <person name="Yang R."/>
            <person name="Briner A.E."/>
            <person name="Felis G.E."/>
            <person name="de Vos W.M."/>
            <person name="Barrangou R."/>
            <person name="Klaenhammer T.R."/>
            <person name="Caufield P.W."/>
            <person name="Cui Y."/>
            <person name="Zhang H."/>
            <person name="O'Toole P.W."/>
        </authorList>
    </citation>
    <scope>NUCLEOTIDE SEQUENCE [LARGE SCALE GENOMIC DNA]</scope>
    <source>
        <strain evidence="1 2">DSM 20587</strain>
    </source>
</reference>
<dbReference type="Proteomes" id="UP000051164">
    <property type="component" value="Unassembled WGS sequence"/>
</dbReference>